<dbReference type="RefSeq" id="WP_392819539.1">
    <property type="nucleotide sequence ID" value="NZ_JBICYV010000012.1"/>
</dbReference>
<dbReference type="EMBL" id="JBICYV010000012">
    <property type="protein sequence ID" value="MFG3013576.1"/>
    <property type="molecule type" value="Genomic_DNA"/>
</dbReference>
<sequence>MALPGTVGAAVGQLTAALVRALRERRQTVRALARCARLADLREAEL</sequence>
<evidence type="ECO:0000313" key="1">
    <source>
        <dbReference type="EMBL" id="MFG3013576.1"/>
    </source>
</evidence>
<name>A0ABW7B8R1_9ACTN</name>
<dbReference type="Proteomes" id="UP001604267">
    <property type="component" value="Unassembled WGS sequence"/>
</dbReference>
<proteinExistence type="predicted"/>
<protein>
    <recommendedName>
        <fullName evidence="3">XRE family transcriptional regulator</fullName>
    </recommendedName>
</protein>
<keyword evidence="2" id="KW-1185">Reference proteome</keyword>
<accession>A0ABW7B8R1</accession>
<evidence type="ECO:0000313" key="2">
    <source>
        <dbReference type="Proteomes" id="UP001604267"/>
    </source>
</evidence>
<evidence type="ECO:0008006" key="3">
    <source>
        <dbReference type="Google" id="ProtNLM"/>
    </source>
</evidence>
<organism evidence="1 2">
    <name type="scientific">Streptomyces cinerochromogenes</name>
    <dbReference type="NCBI Taxonomy" id="66422"/>
    <lineage>
        <taxon>Bacteria</taxon>
        <taxon>Bacillati</taxon>
        <taxon>Actinomycetota</taxon>
        <taxon>Actinomycetes</taxon>
        <taxon>Kitasatosporales</taxon>
        <taxon>Streptomycetaceae</taxon>
        <taxon>Streptomyces</taxon>
    </lineage>
</organism>
<gene>
    <name evidence="1" type="ORF">ACGFZB_24560</name>
</gene>
<comment type="caution">
    <text evidence="1">The sequence shown here is derived from an EMBL/GenBank/DDBJ whole genome shotgun (WGS) entry which is preliminary data.</text>
</comment>
<reference evidence="1 2" key="1">
    <citation type="submission" date="2024-10" db="EMBL/GenBank/DDBJ databases">
        <title>The Natural Products Discovery Center: Release of the First 8490 Sequenced Strains for Exploring Actinobacteria Biosynthetic Diversity.</title>
        <authorList>
            <person name="Kalkreuter E."/>
            <person name="Kautsar S.A."/>
            <person name="Yang D."/>
            <person name="Bader C.D."/>
            <person name="Teijaro C.N."/>
            <person name="Fluegel L."/>
            <person name="Davis C.M."/>
            <person name="Simpson J.R."/>
            <person name="Lauterbach L."/>
            <person name="Steele A.D."/>
            <person name="Gui C."/>
            <person name="Meng S."/>
            <person name="Li G."/>
            <person name="Viehrig K."/>
            <person name="Ye F."/>
            <person name="Su P."/>
            <person name="Kiefer A.F."/>
            <person name="Nichols A."/>
            <person name="Cepeda A.J."/>
            <person name="Yan W."/>
            <person name="Fan B."/>
            <person name="Jiang Y."/>
            <person name="Adhikari A."/>
            <person name="Zheng C.-J."/>
            <person name="Schuster L."/>
            <person name="Cowan T.M."/>
            <person name="Smanski M.J."/>
            <person name="Chevrette M.G."/>
            <person name="De Carvalho L.P.S."/>
            <person name="Shen B."/>
        </authorList>
    </citation>
    <scope>NUCLEOTIDE SEQUENCE [LARGE SCALE GENOMIC DNA]</scope>
    <source>
        <strain evidence="1 2">NPDC048320</strain>
    </source>
</reference>